<gene>
    <name evidence="1" type="ORF">MNBD_GAMMA02-829</name>
</gene>
<reference evidence="1" key="1">
    <citation type="submission" date="2018-06" db="EMBL/GenBank/DDBJ databases">
        <authorList>
            <person name="Zhirakovskaya E."/>
        </authorList>
    </citation>
    <scope>NUCLEOTIDE SEQUENCE</scope>
</reference>
<sequence length="142" mass="16157">MKPIIAFLFLLAIHSSAAAELKPFKSDGCSSFSDGTLADKDLWKACCYHHDLAYWQGGNKSMRKQADIELKQCVAAVGKPMIAKLMLAGVRVGGSPYWPTKFRWAYGWPYLRGYKELSPEDRTLTEKELKRISQTRIKRIKE</sequence>
<dbReference type="InterPro" id="IPR036444">
    <property type="entry name" value="PLipase_A2_dom_sf"/>
</dbReference>
<proteinExistence type="predicted"/>
<protein>
    <submittedName>
        <fullName evidence="1">Uncharacterized protein</fullName>
    </submittedName>
</protein>
<dbReference type="EMBL" id="UOFA01000196">
    <property type="protein sequence ID" value="VAW45483.1"/>
    <property type="molecule type" value="Genomic_DNA"/>
</dbReference>
<organism evidence="1">
    <name type="scientific">hydrothermal vent metagenome</name>
    <dbReference type="NCBI Taxonomy" id="652676"/>
    <lineage>
        <taxon>unclassified sequences</taxon>
        <taxon>metagenomes</taxon>
        <taxon>ecological metagenomes</taxon>
    </lineage>
</organism>
<dbReference type="SUPFAM" id="SSF48619">
    <property type="entry name" value="Phospholipase A2, PLA2"/>
    <property type="match status" value="1"/>
</dbReference>
<evidence type="ECO:0000313" key="1">
    <source>
        <dbReference type="EMBL" id="VAW45483.1"/>
    </source>
</evidence>
<dbReference type="AlphaFoldDB" id="A0A3B0VZA3"/>
<dbReference type="GO" id="GO:0006644">
    <property type="term" value="P:phospholipid metabolic process"/>
    <property type="evidence" value="ECO:0007669"/>
    <property type="project" value="InterPro"/>
</dbReference>
<dbReference type="GO" id="GO:0004623">
    <property type="term" value="F:phospholipase A2 activity"/>
    <property type="evidence" value="ECO:0007669"/>
    <property type="project" value="InterPro"/>
</dbReference>
<dbReference type="GO" id="GO:0050482">
    <property type="term" value="P:arachidonate secretion"/>
    <property type="evidence" value="ECO:0007669"/>
    <property type="project" value="InterPro"/>
</dbReference>
<accession>A0A3B0VZA3</accession>
<name>A0A3B0VZA3_9ZZZZ</name>